<evidence type="ECO:0000313" key="2">
    <source>
        <dbReference type="Proteomes" id="UP000287651"/>
    </source>
</evidence>
<reference evidence="1 2" key="1">
    <citation type="journal article" date="2014" name="Agronomy (Basel)">
        <title>A Draft Genome Sequence for Ensete ventricosum, the Drought-Tolerant Tree Against Hunger.</title>
        <authorList>
            <person name="Harrison J."/>
            <person name="Moore K.A."/>
            <person name="Paszkiewicz K."/>
            <person name="Jones T."/>
            <person name="Grant M."/>
            <person name="Ambacheew D."/>
            <person name="Muzemil S."/>
            <person name="Studholme D.J."/>
        </authorList>
    </citation>
    <scope>NUCLEOTIDE SEQUENCE [LARGE SCALE GENOMIC DNA]</scope>
</reference>
<comment type="caution">
    <text evidence="1">The sequence shown here is derived from an EMBL/GenBank/DDBJ whole genome shotgun (WGS) entry which is preliminary data.</text>
</comment>
<protein>
    <submittedName>
        <fullName evidence="1">Uncharacterized protein</fullName>
    </submittedName>
</protein>
<name>A0A427AHJ2_ENSVE</name>
<dbReference type="AlphaFoldDB" id="A0A427AHJ2"/>
<evidence type="ECO:0000313" key="1">
    <source>
        <dbReference type="EMBL" id="RRT75612.1"/>
    </source>
</evidence>
<proteinExistence type="predicted"/>
<organism evidence="1 2">
    <name type="scientific">Ensete ventricosum</name>
    <name type="common">Abyssinian banana</name>
    <name type="synonym">Musa ensete</name>
    <dbReference type="NCBI Taxonomy" id="4639"/>
    <lineage>
        <taxon>Eukaryota</taxon>
        <taxon>Viridiplantae</taxon>
        <taxon>Streptophyta</taxon>
        <taxon>Embryophyta</taxon>
        <taxon>Tracheophyta</taxon>
        <taxon>Spermatophyta</taxon>
        <taxon>Magnoliopsida</taxon>
        <taxon>Liliopsida</taxon>
        <taxon>Zingiberales</taxon>
        <taxon>Musaceae</taxon>
        <taxon>Ensete</taxon>
    </lineage>
</organism>
<accession>A0A427AHJ2</accession>
<dbReference type="EMBL" id="AMZH03002428">
    <property type="protein sequence ID" value="RRT75612.1"/>
    <property type="molecule type" value="Genomic_DNA"/>
</dbReference>
<sequence length="141" mass="15909">MFVDFSNPRDTKFIIIFLQLGENVWADFAKGDDHVVPAENCEVLDLSAILFDNNKKSRHEADFEKSKYGKSSKLTLIYFLVWVLKQMCRYQGGNCNESNRPICSSSTVPEAASIRPKIRVKDIAAAAAAATLFSSYCFEHF</sequence>
<gene>
    <name evidence="1" type="ORF">B296_00019451</name>
</gene>
<dbReference type="Proteomes" id="UP000287651">
    <property type="component" value="Unassembled WGS sequence"/>
</dbReference>